<dbReference type="PANTHER" id="PTHR30411">
    <property type="entry name" value="CYTOPLASMIC PROTEIN"/>
    <property type="match status" value="1"/>
</dbReference>
<dbReference type="SUPFAM" id="SSF55826">
    <property type="entry name" value="YbaK/ProRS associated domain"/>
    <property type="match status" value="1"/>
</dbReference>
<feature type="domain" description="YbaK/aminoacyl-tRNA synthetase-associated" evidence="1">
    <location>
        <begin position="38"/>
        <end position="153"/>
    </location>
</feature>
<dbReference type="InterPro" id="IPR007214">
    <property type="entry name" value="YbaK/aa-tRNA-synth-assoc-dom"/>
</dbReference>
<dbReference type="Gene3D" id="3.90.960.10">
    <property type="entry name" value="YbaK/aminoacyl-tRNA synthetase-associated domain"/>
    <property type="match status" value="1"/>
</dbReference>
<dbReference type="CDD" id="cd04333">
    <property type="entry name" value="ProX_deacylase"/>
    <property type="match status" value="1"/>
</dbReference>
<gene>
    <name evidence="2" type="ORF">HCJ93_07340</name>
</gene>
<name>A0ABX1A855_9ACTN</name>
<comment type="caution">
    <text evidence="2">The sequence shown here is derived from an EMBL/GenBank/DDBJ whole genome shotgun (WGS) entry which is preliminary data.</text>
</comment>
<dbReference type="RefSeq" id="WP_167992205.1">
    <property type="nucleotide sequence ID" value="NZ_JAATEM010000007.1"/>
</dbReference>
<evidence type="ECO:0000313" key="2">
    <source>
        <dbReference type="EMBL" id="NJP49891.1"/>
    </source>
</evidence>
<dbReference type="Proteomes" id="UP000730591">
    <property type="component" value="Unassembled WGS sequence"/>
</dbReference>
<reference evidence="2 3" key="1">
    <citation type="submission" date="2020-03" db="EMBL/GenBank/DDBJ databases">
        <title>WGS of actinomycetes isolated from Thailand.</title>
        <authorList>
            <person name="Thawai C."/>
        </authorList>
    </citation>
    <scope>NUCLEOTIDE SEQUENCE [LARGE SCALE GENOMIC DNA]</scope>
    <source>
        <strain evidence="2 3">SBST2-5</strain>
    </source>
</reference>
<dbReference type="PANTHER" id="PTHR30411:SF1">
    <property type="entry name" value="CYTOPLASMIC PROTEIN"/>
    <property type="match status" value="1"/>
</dbReference>
<evidence type="ECO:0000259" key="1">
    <source>
        <dbReference type="Pfam" id="PF04073"/>
    </source>
</evidence>
<accession>A0ABX1A855</accession>
<organism evidence="2 3">
    <name type="scientific">Streptomyces composti</name>
    <dbReference type="NCBI Taxonomy" id="2720025"/>
    <lineage>
        <taxon>Bacteria</taxon>
        <taxon>Bacillati</taxon>
        <taxon>Actinomycetota</taxon>
        <taxon>Actinomycetes</taxon>
        <taxon>Kitasatosporales</taxon>
        <taxon>Streptomycetaceae</taxon>
        <taxon>Streptomyces</taxon>
    </lineage>
</organism>
<sequence>MTTTPDAESNGAHPRFAEALRRLGLTELLAQVRRFPDATRTAAEAAAALGCELSEICKSLIFAADGEPVLVLMDGASRVDVELLRQELGAERVTRAKAEVVRETTGYAIGGVPPFGHRTATRVLADRSLLDHELVWAAAGTPHTVFPMEPKALIAHAGATLADVRERSS</sequence>
<evidence type="ECO:0000313" key="3">
    <source>
        <dbReference type="Proteomes" id="UP000730591"/>
    </source>
</evidence>
<proteinExistence type="predicted"/>
<protein>
    <submittedName>
        <fullName evidence="2">YbaK/EbsC family protein</fullName>
    </submittedName>
</protein>
<dbReference type="InterPro" id="IPR036754">
    <property type="entry name" value="YbaK/aa-tRNA-synt-asso_dom_sf"/>
</dbReference>
<keyword evidence="3" id="KW-1185">Reference proteome</keyword>
<dbReference type="Pfam" id="PF04073">
    <property type="entry name" value="tRNA_edit"/>
    <property type="match status" value="1"/>
</dbReference>
<dbReference type="EMBL" id="JAATEM010000007">
    <property type="protein sequence ID" value="NJP49891.1"/>
    <property type="molecule type" value="Genomic_DNA"/>
</dbReference>